<dbReference type="SUPFAM" id="SSF103473">
    <property type="entry name" value="MFS general substrate transporter"/>
    <property type="match status" value="1"/>
</dbReference>
<evidence type="ECO:0000256" key="1">
    <source>
        <dbReference type="ARBA" id="ARBA00004651"/>
    </source>
</evidence>
<accession>A0A0K9YX89</accession>
<dbReference type="PATRIC" id="fig|54915.3.peg.6380"/>
<feature type="transmembrane region" description="Helical" evidence="7">
    <location>
        <begin position="171"/>
        <end position="190"/>
    </location>
</feature>
<feature type="transmembrane region" description="Helical" evidence="7">
    <location>
        <begin position="104"/>
        <end position="124"/>
    </location>
</feature>
<feature type="transmembrane region" description="Helical" evidence="7">
    <location>
        <begin position="354"/>
        <end position="374"/>
    </location>
</feature>
<evidence type="ECO:0000313" key="11">
    <source>
        <dbReference type="Proteomes" id="UP000319578"/>
    </source>
</evidence>
<keyword evidence="6 7" id="KW-0472">Membrane</keyword>
<feature type="transmembrane region" description="Helical" evidence="7">
    <location>
        <begin position="321"/>
        <end position="342"/>
    </location>
</feature>
<dbReference type="AlphaFoldDB" id="A0A0K9YX89"/>
<keyword evidence="11" id="KW-1185">Reference proteome</keyword>
<dbReference type="CDD" id="cd06173">
    <property type="entry name" value="MFS_MefA_like"/>
    <property type="match status" value="1"/>
</dbReference>
<dbReference type="EMBL" id="BJON01000008">
    <property type="protein sequence ID" value="GED68324.1"/>
    <property type="molecule type" value="Genomic_DNA"/>
</dbReference>
<evidence type="ECO:0000313" key="9">
    <source>
        <dbReference type="EMBL" id="KNB73308.1"/>
    </source>
</evidence>
<feature type="transmembrane region" description="Helical" evidence="7">
    <location>
        <begin position="289"/>
        <end position="309"/>
    </location>
</feature>
<evidence type="ECO:0000256" key="2">
    <source>
        <dbReference type="ARBA" id="ARBA00022448"/>
    </source>
</evidence>
<evidence type="ECO:0000256" key="7">
    <source>
        <dbReference type="SAM" id="Phobius"/>
    </source>
</evidence>
<feature type="transmembrane region" description="Helical" evidence="7">
    <location>
        <begin position="386"/>
        <end position="408"/>
    </location>
</feature>
<feature type="transmembrane region" description="Helical" evidence="7">
    <location>
        <begin position="46"/>
        <end position="68"/>
    </location>
</feature>
<evidence type="ECO:0000313" key="10">
    <source>
        <dbReference type="Proteomes" id="UP000036834"/>
    </source>
</evidence>
<feature type="transmembrane region" description="Helical" evidence="7">
    <location>
        <begin position="75"/>
        <end position="98"/>
    </location>
</feature>
<reference evidence="8 11" key="3">
    <citation type="submission" date="2019-06" db="EMBL/GenBank/DDBJ databases">
        <title>Whole genome shotgun sequence of Brevibacillus reuszeri NBRC 15719.</title>
        <authorList>
            <person name="Hosoyama A."/>
            <person name="Uohara A."/>
            <person name="Ohji S."/>
            <person name="Ichikawa N."/>
        </authorList>
    </citation>
    <scope>NUCLEOTIDE SEQUENCE [LARGE SCALE GENOMIC DNA]</scope>
    <source>
        <strain evidence="8 11">NBRC 15719</strain>
    </source>
</reference>
<keyword evidence="5 7" id="KW-1133">Transmembrane helix</keyword>
<dbReference type="InterPro" id="IPR036259">
    <property type="entry name" value="MFS_trans_sf"/>
</dbReference>
<feature type="transmembrane region" description="Helical" evidence="7">
    <location>
        <begin position="20"/>
        <end position="40"/>
    </location>
</feature>
<feature type="transmembrane region" description="Helical" evidence="7">
    <location>
        <begin position="222"/>
        <end position="245"/>
    </location>
</feature>
<dbReference type="Proteomes" id="UP000036834">
    <property type="component" value="Unassembled WGS sequence"/>
</dbReference>
<feature type="transmembrane region" description="Helical" evidence="7">
    <location>
        <begin position="257"/>
        <end position="277"/>
    </location>
</feature>
<dbReference type="OrthoDB" id="9775268at2"/>
<dbReference type="GO" id="GO:0022857">
    <property type="term" value="F:transmembrane transporter activity"/>
    <property type="evidence" value="ECO:0007669"/>
    <property type="project" value="InterPro"/>
</dbReference>
<reference evidence="9" key="2">
    <citation type="submission" date="2015-07" db="EMBL/GenBank/DDBJ databases">
        <title>MeaNS - Measles Nucleotide Surveillance Program.</title>
        <authorList>
            <person name="Tran T."/>
            <person name="Druce J."/>
        </authorList>
    </citation>
    <scope>NUCLEOTIDE SEQUENCE</scope>
    <source>
        <strain evidence="9">DSM 9887</strain>
    </source>
</reference>
<keyword evidence="3" id="KW-1003">Cell membrane</keyword>
<dbReference type="PANTHER" id="PTHR43266">
    <property type="entry name" value="MACROLIDE-EFFLUX PROTEIN"/>
    <property type="match status" value="1"/>
</dbReference>
<dbReference type="Gene3D" id="1.20.1250.20">
    <property type="entry name" value="MFS general substrate transporter like domains"/>
    <property type="match status" value="1"/>
</dbReference>
<comment type="caution">
    <text evidence="9">The sequence shown here is derived from an EMBL/GenBank/DDBJ whole genome shotgun (WGS) entry which is preliminary data.</text>
</comment>
<dbReference type="RefSeq" id="WP_049737305.1">
    <property type="nucleotide sequence ID" value="NZ_BJON01000008.1"/>
</dbReference>
<dbReference type="Proteomes" id="UP000319578">
    <property type="component" value="Unassembled WGS sequence"/>
</dbReference>
<dbReference type="PANTHER" id="PTHR43266:SF2">
    <property type="entry name" value="MAJOR FACILITATOR SUPERFAMILY (MFS) PROFILE DOMAIN-CONTAINING PROTEIN"/>
    <property type="match status" value="1"/>
</dbReference>
<comment type="subcellular location">
    <subcellularLocation>
        <location evidence="1">Cell membrane</location>
        <topology evidence="1">Multi-pass membrane protein</topology>
    </subcellularLocation>
</comment>
<dbReference type="EMBL" id="LGIQ01000005">
    <property type="protein sequence ID" value="KNB73308.1"/>
    <property type="molecule type" value="Genomic_DNA"/>
</dbReference>
<evidence type="ECO:0000256" key="3">
    <source>
        <dbReference type="ARBA" id="ARBA00022475"/>
    </source>
</evidence>
<evidence type="ECO:0000313" key="8">
    <source>
        <dbReference type="EMBL" id="GED68324.1"/>
    </source>
</evidence>
<evidence type="ECO:0000256" key="6">
    <source>
        <dbReference type="ARBA" id="ARBA00023136"/>
    </source>
</evidence>
<gene>
    <name evidence="9" type="ORF">ADS79_04925</name>
    <name evidence="8" type="ORF">BRE01_20260</name>
</gene>
<name>A0A0K9YX89_9BACL</name>
<dbReference type="Pfam" id="PF07690">
    <property type="entry name" value="MFS_1"/>
    <property type="match status" value="1"/>
</dbReference>
<reference evidence="10" key="1">
    <citation type="submission" date="2015-07" db="EMBL/GenBank/DDBJ databases">
        <title>Genome sequencing project for genomic taxonomy and phylogenomics of Bacillus-like bacteria.</title>
        <authorList>
            <person name="Liu B."/>
            <person name="Wang J."/>
            <person name="Zhu Y."/>
            <person name="Liu G."/>
            <person name="Chen Q."/>
            <person name="Chen Z."/>
            <person name="Lan J."/>
            <person name="Che J."/>
            <person name="Ge C."/>
            <person name="Shi H."/>
            <person name="Pan Z."/>
            <person name="Liu X."/>
        </authorList>
    </citation>
    <scope>NUCLEOTIDE SEQUENCE [LARGE SCALE GENOMIC DNA]</scope>
    <source>
        <strain evidence="10">DSM 9887</strain>
    </source>
</reference>
<dbReference type="STRING" id="54915.ADS79_04925"/>
<keyword evidence="2" id="KW-0813">Transport</keyword>
<dbReference type="InterPro" id="IPR011701">
    <property type="entry name" value="MFS"/>
</dbReference>
<organism evidence="9 10">
    <name type="scientific">Brevibacillus reuszeri</name>
    <dbReference type="NCBI Taxonomy" id="54915"/>
    <lineage>
        <taxon>Bacteria</taxon>
        <taxon>Bacillati</taxon>
        <taxon>Bacillota</taxon>
        <taxon>Bacilli</taxon>
        <taxon>Bacillales</taxon>
        <taxon>Paenibacillaceae</taxon>
        <taxon>Brevibacillus</taxon>
    </lineage>
</organism>
<dbReference type="GO" id="GO:0005886">
    <property type="term" value="C:plasma membrane"/>
    <property type="evidence" value="ECO:0007669"/>
    <property type="project" value="UniProtKB-SubCell"/>
</dbReference>
<protein>
    <submittedName>
        <fullName evidence="8">MFS transporter</fullName>
    </submittedName>
</protein>
<keyword evidence="4 7" id="KW-0812">Transmembrane</keyword>
<evidence type="ECO:0000256" key="5">
    <source>
        <dbReference type="ARBA" id="ARBA00022989"/>
    </source>
</evidence>
<evidence type="ECO:0000256" key="4">
    <source>
        <dbReference type="ARBA" id="ARBA00022692"/>
    </source>
</evidence>
<sequence length="429" mass="47448">MNVSLFRNRNFVLFLIRESLSLSGTIFLNISLALYILALTGSATQFASVLSLAIIPHLILGPLAGVIVDRMNKRTLILILESGRAFCLFMLFVSSLLSPIQAEVLYICVILFSACDVFAAPAYVTLMPSIVKKEELNDANALDTTIVETVRVLAPFLGTVVYSQYGISTVFLIHAVLCLFSVAATCLIVIPQAIKKDVASTILHDMKTGLQSFTQDKRIFSLVLNGMLTHLFLFPFVLLGFPFLIKQVFLGSDLDFGLVESLQTAGSLCSITGVMLLQKRYTLPVNIGIGIIGLIVFVCPLLFLVHPGFFQTLQHQPLLVVGYFGAVSFLLFFAFGTYGVFFRTFYQQTIDSIMLGRFVSVMAMLFAISRFAGFHLYGKLFDSYPLLYPIVILGIGMMLKLLMHIPFLQDEKKRKSQQAKCATSGSLKN</sequence>
<proteinExistence type="predicted"/>